<accession>F3GRB2</accession>
<reference evidence="1 2" key="1">
    <citation type="journal article" date="2011" name="PLoS Pathog.">
        <title>Dynamic evolution of pathogenicity revealed by sequencing and comparative genomics of 19 Pseudomonas syringae isolates.</title>
        <authorList>
            <person name="Baltrus D.A."/>
            <person name="Nishimura M.T."/>
            <person name="Romanchuk A."/>
            <person name="Chang J.H."/>
            <person name="Mukhtar M.S."/>
            <person name="Cherkis K."/>
            <person name="Roach J."/>
            <person name="Grant S.R."/>
            <person name="Jones C.D."/>
            <person name="Dangl J.L."/>
        </authorList>
    </citation>
    <scope>NUCLEOTIDE SEQUENCE [LARGE SCALE GENOMIC DNA]</scope>
    <source>
        <strain evidence="1 2">1704B</strain>
    </source>
</reference>
<dbReference type="AlphaFoldDB" id="F3GRB2"/>
<gene>
    <name evidence="1" type="ORF">PSYPI_47413</name>
</gene>
<proteinExistence type="predicted"/>
<dbReference type="EMBL" id="AEAI01004489">
    <property type="protein sequence ID" value="EGH49615.1"/>
    <property type="molecule type" value="Genomic_DNA"/>
</dbReference>
<name>F3GRB2_PSESJ</name>
<evidence type="ECO:0000313" key="1">
    <source>
        <dbReference type="EMBL" id="EGH49615.1"/>
    </source>
</evidence>
<feature type="non-terminal residue" evidence="1">
    <location>
        <position position="41"/>
    </location>
</feature>
<dbReference type="Proteomes" id="UP000004986">
    <property type="component" value="Unassembled WGS sequence"/>
</dbReference>
<evidence type="ECO:0000313" key="2">
    <source>
        <dbReference type="Proteomes" id="UP000004986"/>
    </source>
</evidence>
<keyword evidence="1" id="KW-0472">Membrane</keyword>
<keyword evidence="2" id="KW-1185">Reference proteome</keyword>
<organism evidence="1 2">
    <name type="scientific">Pseudomonas syringae pv. pisi str. 1704B</name>
    <dbReference type="NCBI Taxonomy" id="629263"/>
    <lineage>
        <taxon>Bacteria</taxon>
        <taxon>Pseudomonadati</taxon>
        <taxon>Pseudomonadota</taxon>
        <taxon>Gammaproteobacteria</taxon>
        <taxon>Pseudomonadales</taxon>
        <taxon>Pseudomonadaceae</taxon>
        <taxon>Pseudomonas</taxon>
        <taxon>Pseudomonas syringae</taxon>
    </lineage>
</organism>
<dbReference type="HOGENOM" id="CLU_3281753_0_0_6"/>
<sequence length="41" mass="4476">MATGLVIRIVNMSGWIMWVVNGIFENIGTVQDGLESISQPV</sequence>
<protein>
    <submittedName>
        <fullName evidence="1">ABC transporter, transmembrane region:ABC transporter</fullName>
    </submittedName>
</protein>
<keyword evidence="1" id="KW-0812">Transmembrane</keyword>
<comment type="caution">
    <text evidence="1">The sequence shown here is derived from an EMBL/GenBank/DDBJ whole genome shotgun (WGS) entry which is preliminary data.</text>
</comment>